<feature type="domain" description="DUF7752" evidence="11">
    <location>
        <begin position="1428"/>
        <end position="1533"/>
    </location>
</feature>
<evidence type="ECO:0000259" key="12">
    <source>
        <dbReference type="Pfam" id="PF25359"/>
    </source>
</evidence>
<dbReference type="EMBL" id="CAJGYM010000004">
    <property type="protein sequence ID" value="CAD6186388.1"/>
    <property type="molecule type" value="Genomic_DNA"/>
</dbReference>
<keyword evidence="3" id="KW-0696">RNA-directed RNA polymerase</keyword>
<reference evidence="14" key="1">
    <citation type="submission" date="2020-10" db="EMBL/GenBank/DDBJ databases">
        <authorList>
            <person name="Kikuchi T."/>
        </authorList>
    </citation>
    <scope>NUCLEOTIDE SEQUENCE</scope>
    <source>
        <strain evidence="14">NKZ352</strain>
    </source>
</reference>
<dbReference type="GO" id="GO:0003723">
    <property type="term" value="F:RNA binding"/>
    <property type="evidence" value="ECO:0007669"/>
    <property type="project" value="UniProtKB-KW"/>
</dbReference>
<feature type="domain" description="PH-like" evidence="12">
    <location>
        <begin position="214"/>
        <end position="378"/>
    </location>
</feature>
<dbReference type="PANTHER" id="PTHR23079">
    <property type="entry name" value="RNA-DEPENDENT RNA POLYMERASE"/>
    <property type="match status" value="1"/>
</dbReference>
<keyword evidence="4" id="KW-0808">Transferase</keyword>
<evidence type="ECO:0000313" key="14">
    <source>
        <dbReference type="EMBL" id="CAD6186388.1"/>
    </source>
</evidence>
<dbReference type="Pfam" id="PF24642">
    <property type="entry name" value="DUF7636"/>
    <property type="match status" value="1"/>
</dbReference>
<gene>
    <name evidence="14" type="ORF">CAUJ_LOCUS2307</name>
</gene>
<dbReference type="InterPro" id="IPR007855">
    <property type="entry name" value="RDRP"/>
</dbReference>
<dbReference type="GO" id="GO:0030422">
    <property type="term" value="P:siRNA processing"/>
    <property type="evidence" value="ECO:0007669"/>
    <property type="project" value="TreeGrafter"/>
</dbReference>
<feature type="domain" description="RDRP core" evidence="9">
    <location>
        <begin position="554"/>
        <end position="1189"/>
    </location>
</feature>
<dbReference type="PANTHER" id="PTHR23079:SF57">
    <property type="entry name" value="RNA-DIRECTED RNA POLYMERASE"/>
    <property type="match status" value="1"/>
</dbReference>
<evidence type="ECO:0000256" key="8">
    <source>
        <dbReference type="ARBA" id="ARBA00048744"/>
    </source>
</evidence>
<comment type="catalytic activity">
    <reaction evidence="8">
        <text>RNA(n) + a ribonucleoside 5'-triphosphate = RNA(n+1) + diphosphate</text>
        <dbReference type="Rhea" id="RHEA:21248"/>
        <dbReference type="Rhea" id="RHEA-COMP:14527"/>
        <dbReference type="Rhea" id="RHEA-COMP:17342"/>
        <dbReference type="ChEBI" id="CHEBI:33019"/>
        <dbReference type="ChEBI" id="CHEBI:61557"/>
        <dbReference type="ChEBI" id="CHEBI:140395"/>
        <dbReference type="EC" id="2.7.7.48"/>
    </reaction>
</comment>
<keyword evidence="15" id="KW-1185">Reference proteome</keyword>
<dbReference type="Pfam" id="PF24934">
    <property type="entry name" value="DUF7752"/>
    <property type="match status" value="1"/>
</dbReference>
<dbReference type="InterPro" id="IPR056053">
    <property type="entry name" value="DUF7636"/>
</dbReference>
<dbReference type="Proteomes" id="UP000835052">
    <property type="component" value="Unassembled WGS sequence"/>
</dbReference>
<keyword evidence="5" id="KW-0548">Nucleotidyltransferase</keyword>
<evidence type="ECO:0000256" key="7">
    <source>
        <dbReference type="ARBA" id="ARBA00023158"/>
    </source>
</evidence>
<dbReference type="GO" id="GO:0003968">
    <property type="term" value="F:RNA-directed RNA polymerase activity"/>
    <property type="evidence" value="ECO:0007669"/>
    <property type="project" value="UniProtKB-KW"/>
</dbReference>
<dbReference type="InterPro" id="IPR057493">
    <property type="entry name" value="PH_RdRP-assoc"/>
</dbReference>
<evidence type="ECO:0000256" key="3">
    <source>
        <dbReference type="ARBA" id="ARBA00022484"/>
    </source>
</evidence>
<feature type="domain" description="RDRP C-terminal head" evidence="13">
    <location>
        <begin position="1215"/>
        <end position="1367"/>
    </location>
</feature>
<feature type="domain" description="DUF7636" evidence="10">
    <location>
        <begin position="1584"/>
        <end position="1692"/>
    </location>
</feature>
<evidence type="ECO:0000256" key="5">
    <source>
        <dbReference type="ARBA" id="ARBA00022695"/>
    </source>
</evidence>
<evidence type="ECO:0000313" key="15">
    <source>
        <dbReference type="Proteomes" id="UP000835052"/>
    </source>
</evidence>
<dbReference type="Pfam" id="PF05183">
    <property type="entry name" value="RdRP"/>
    <property type="match status" value="1"/>
</dbReference>
<evidence type="ECO:0000256" key="4">
    <source>
        <dbReference type="ARBA" id="ARBA00022679"/>
    </source>
</evidence>
<evidence type="ECO:0000259" key="10">
    <source>
        <dbReference type="Pfam" id="PF24642"/>
    </source>
</evidence>
<evidence type="ECO:0000259" key="13">
    <source>
        <dbReference type="Pfam" id="PF26253"/>
    </source>
</evidence>
<dbReference type="InterPro" id="IPR056654">
    <property type="entry name" value="DUF7752"/>
</dbReference>
<keyword evidence="6" id="KW-0694">RNA-binding</keyword>
<dbReference type="OrthoDB" id="6513042at2759"/>
<evidence type="ECO:0000259" key="11">
    <source>
        <dbReference type="Pfam" id="PF24934"/>
    </source>
</evidence>
<evidence type="ECO:0000256" key="2">
    <source>
        <dbReference type="ARBA" id="ARBA00012494"/>
    </source>
</evidence>
<organism evidence="14 15">
    <name type="scientific">Caenorhabditis auriculariae</name>
    <dbReference type="NCBI Taxonomy" id="2777116"/>
    <lineage>
        <taxon>Eukaryota</taxon>
        <taxon>Metazoa</taxon>
        <taxon>Ecdysozoa</taxon>
        <taxon>Nematoda</taxon>
        <taxon>Chromadorea</taxon>
        <taxon>Rhabditida</taxon>
        <taxon>Rhabditina</taxon>
        <taxon>Rhabditomorpha</taxon>
        <taxon>Rhabditoidea</taxon>
        <taxon>Rhabditidae</taxon>
        <taxon>Peloderinae</taxon>
        <taxon>Caenorhabditis</taxon>
    </lineage>
</organism>
<sequence length="1693" mass="196288">MFSFVVQSVSTVRPVRSEIPWSVPQYVRWSAVHQEPFELRAPPRPVCPVRVSNAPQNFIFTAAQQTVFPVDYSRCFPPFVNNSLGMSFPVPEQSNLIVQKNVAQLKFEIPIHANESEVRFQDLSSSPELFPHFSIRVVSRHEIREDGDPYVVITYELSSVHKLDKRFLQNLLVYYQKSFIAIQRMICRADALGTLILHDSELFNPDFIFKYEVNSEYLKFGNILNGCFYNHWEVPLGRETGHRLQSGKQMKNTFFEFANRHILTFHFDNYRVSVFPSTIRRIVCDLMPSADSSGMVRLYFFLLAPPTIRYSETGLKSFENFARCTSIKLNGRESHPLAISDSPVLSVAFYVAEIGDLHSVLSRFRFKLNIGIEFTLIKELPPLIYYINENPYHKWTRGRKPTDPEEKMFRWFLWEAFNEFSTENNVDPNPAETYKRRKARLVQKILERRFSYIYLIECLLSRGAVVKDQLLLDEGKWLNFLQTIIYHYDDDEKHEFCESALQKLIQMIDQNQRIKDISQTLRELCTKHKNLRIDSNFDAKMYDNGYRRVRKVILTPTRMILSLPEIIMGNRALREFDFDGTMILRVNFRDDDMRRMYKNELGDLLSKTVMGYLTDGIVVCGFYFNYFGSSCSQMRDTGGYFMLRISKQDLKKYKRENGNQDPPPSHKPRILHCRQKLGRFDEMESIPKVMARLGQCFTQAREAAKLGRQNYFVLNDDLGGRNISGKPYTFTDGVGIISEDFAWKLALGMRLGPNLPSAFQFRFRGMKGVLVVEPLLDEIRDWAAKDEVLTQNGPQFPKSTSWQIDCVFRPSQIKFITAKATDDFYPIEVVKFSSTSPVTLNRPLINILDQVSEMQSYACHRRVCNRIEELLDMEISTFAKLMGDENRCRERIKEMTRRVNVDVLKRNSGFMLTTEPFFRSLIKAAIRAVTERMLRKTKIPIPYHLGRTMYGVSDETGRLQYGQVFVQYTKNIHSRNNRRATAAQRQIVCGPVMITKSPSVCEGDVRMFDAVDIPELRHLCDVVVFPKHGPRPHADEMAGSDLDGDEYAVMWDRELFLERNQPAFHFDGSKAPLEYDPAQMDKLMNEFYIRYMEQDSVGTLSLNHLHQSDQYGLNSEVCMNLAAKLSQALDFAKSGVAPPPATKEWQVVNRNGVEVKIPPEYPEMSPDFSCNSTFTTYASPGLLGKLYRRTKAIEEVVRTAEEKEEQVEVQLDEMILVDGWQKYADVAKQEMVRYNACLQAYGVATEAELFSGCYIDLRNRINERETDSISYFSTDQIIDEKVTLYFKTFREEFFGEFGGHLAATESENPWSDDQDALRRVCRSPSEEMMQKAVAYYRCCYEEASKSRNKKLSFAWIAFDVLQAVRQKAVLAADKISFSADPLLTMIKEHRESYCLEKTTDLQKKFFSDAQTPSFDTRQSLAADIIQKYLDRYPGLEKVLFIVLKWAETTELFKTRLKRYHCALLLIMFGANLVFPKDPVDSRDLLPFFEPIEIKEVGEKTPEPLVDEAMDRLTVDFLRFLSSQAFRNLTHLSFLPVGFRSVFVRKEWLPYHLAATRTFYNLLLNMRFDELPLSTDAAVVKARLCRDIEPFSVHLPSFVRDLKTTDFIYKGTVNLRFIEMAIKMKTEVEIIRMKQMKLVEGTARCVVTARGTFEQLNKLKKLLAMEIPRHSFAKNGHMLEPLAHLCFEKITKMR</sequence>
<comment type="similarity">
    <text evidence="1">Belongs to the RdRP family.</text>
</comment>
<protein>
    <recommendedName>
        <fullName evidence="2">RNA-directed RNA polymerase</fullName>
        <ecNumber evidence="2">2.7.7.48</ecNumber>
    </recommendedName>
</protein>
<dbReference type="InterPro" id="IPR057596">
    <property type="entry name" value="RDRP_core"/>
</dbReference>
<evidence type="ECO:0000256" key="1">
    <source>
        <dbReference type="ARBA" id="ARBA00005762"/>
    </source>
</evidence>
<keyword evidence="7" id="KW-0943">RNA-mediated gene silencing</keyword>
<dbReference type="InterPro" id="IPR058752">
    <property type="entry name" value="RDRP_C_head"/>
</dbReference>
<proteinExistence type="inferred from homology"/>
<dbReference type="GO" id="GO:0031380">
    <property type="term" value="C:nuclear RNA-directed RNA polymerase complex"/>
    <property type="evidence" value="ECO:0007669"/>
    <property type="project" value="TreeGrafter"/>
</dbReference>
<dbReference type="Pfam" id="PF26253">
    <property type="entry name" value="RdRP_head"/>
    <property type="match status" value="1"/>
</dbReference>
<name>A0A8S1GU22_9PELO</name>
<dbReference type="EC" id="2.7.7.48" evidence="2"/>
<evidence type="ECO:0000256" key="6">
    <source>
        <dbReference type="ARBA" id="ARBA00022884"/>
    </source>
</evidence>
<accession>A0A8S1GU22</accession>
<dbReference type="Pfam" id="PF25359">
    <property type="entry name" value="PH_met_RdRP"/>
    <property type="match status" value="1"/>
</dbReference>
<comment type="caution">
    <text evidence="14">The sequence shown here is derived from an EMBL/GenBank/DDBJ whole genome shotgun (WGS) entry which is preliminary data.</text>
</comment>
<evidence type="ECO:0000259" key="9">
    <source>
        <dbReference type="Pfam" id="PF05183"/>
    </source>
</evidence>